<accession>Q7UYJ1</accession>
<evidence type="ECO:0000313" key="2">
    <source>
        <dbReference type="Proteomes" id="UP000001025"/>
    </source>
</evidence>
<evidence type="ECO:0000313" key="1">
    <source>
        <dbReference type="EMBL" id="CAD71651.1"/>
    </source>
</evidence>
<sequence>MGGGLAQRCKLCSGTGADGRRLMSSLALAFLLGTRSQDFTAVTAVLQVVECLNL</sequence>
<protein>
    <submittedName>
        <fullName evidence="1">Uncharacterized protein</fullName>
    </submittedName>
</protein>
<dbReference type="EMBL" id="BX294133">
    <property type="protein sequence ID" value="CAD71651.1"/>
    <property type="molecule type" value="Genomic_DNA"/>
</dbReference>
<dbReference type="InParanoid" id="Q7UYJ1"/>
<dbReference type="EnsemblBacteria" id="CAD71651">
    <property type="protein sequence ID" value="CAD71651"/>
    <property type="gene ID" value="RB558"/>
</dbReference>
<dbReference type="HOGENOM" id="CLU_3047359_0_0_0"/>
<proteinExistence type="predicted"/>
<gene>
    <name evidence="1" type="ordered locus">RB558</name>
</gene>
<reference evidence="1 2" key="1">
    <citation type="journal article" date="2003" name="Proc. Natl. Acad. Sci. U.S.A.">
        <title>Complete genome sequence of the marine planctomycete Pirellula sp. strain 1.</title>
        <authorList>
            <person name="Gloeckner F.O."/>
            <person name="Kube M."/>
            <person name="Bauer M."/>
            <person name="Teeling H."/>
            <person name="Lombardot T."/>
            <person name="Ludwig W."/>
            <person name="Gade D."/>
            <person name="Beck A."/>
            <person name="Borzym K."/>
            <person name="Heitmann K."/>
            <person name="Rabus R."/>
            <person name="Schlesner H."/>
            <person name="Amann R."/>
            <person name="Reinhardt R."/>
        </authorList>
    </citation>
    <scope>NUCLEOTIDE SEQUENCE [LARGE SCALE GENOMIC DNA]</scope>
    <source>
        <strain evidence="2">DSM 10527 / NCIMB 13988 / SH1</strain>
    </source>
</reference>
<keyword evidence="2" id="KW-1185">Reference proteome</keyword>
<dbReference type="KEGG" id="rba:RB558"/>
<dbReference type="AlphaFoldDB" id="Q7UYJ1"/>
<dbReference type="Proteomes" id="UP000001025">
    <property type="component" value="Chromosome"/>
</dbReference>
<dbReference type="STRING" id="243090.RB558"/>
<name>Q7UYJ1_RHOBA</name>
<organism evidence="1 2">
    <name type="scientific">Rhodopirellula baltica (strain DSM 10527 / NCIMB 13988 / SH1)</name>
    <dbReference type="NCBI Taxonomy" id="243090"/>
    <lineage>
        <taxon>Bacteria</taxon>
        <taxon>Pseudomonadati</taxon>
        <taxon>Planctomycetota</taxon>
        <taxon>Planctomycetia</taxon>
        <taxon>Pirellulales</taxon>
        <taxon>Pirellulaceae</taxon>
        <taxon>Rhodopirellula</taxon>
    </lineage>
</organism>